<organism evidence="1 2">
    <name type="scientific">Serratia quinivorans</name>
    <dbReference type="NCBI Taxonomy" id="137545"/>
    <lineage>
        <taxon>Bacteria</taxon>
        <taxon>Pseudomonadati</taxon>
        <taxon>Pseudomonadota</taxon>
        <taxon>Gammaproteobacteria</taxon>
        <taxon>Enterobacterales</taxon>
        <taxon>Yersiniaceae</taxon>
        <taxon>Serratia</taxon>
    </lineage>
</organism>
<protein>
    <submittedName>
        <fullName evidence="1">Protein of uncharacterized function (DUF2765)</fullName>
    </submittedName>
</protein>
<dbReference type="EMBL" id="UGYN01000002">
    <property type="protein sequence ID" value="SUI76748.1"/>
    <property type="molecule type" value="Genomic_DNA"/>
</dbReference>
<reference evidence="1 2" key="1">
    <citation type="submission" date="2018-06" db="EMBL/GenBank/DDBJ databases">
        <authorList>
            <consortium name="Pathogen Informatics"/>
            <person name="Doyle S."/>
        </authorList>
    </citation>
    <scope>NUCLEOTIDE SEQUENCE [LARGE SCALE GENOMIC DNA]</scope>
    <source>
        <strain evidence="1 2">NCTC11544</strain>
    </source>
</reference>
<evidence type="ECO:0000313" key="2">
    <source>
        <dbReference type="Proteomes" id="UP000255529"/>
    </source>
</evidence>
<evidence type="ECO:0000313" key="1">
    <source>
        <dbReference type="EMBL" id="SUI76748.1"/>
    </source>
</evidence>
<accession>A0A380A9H3</accession>
<dbReference type="Pfam" id="PF10963">
    <property type="entry name" value="Phage_TAC_10"/>
    <property type="match status" value="1"/>
</dbReference>
<sequence>MSDQVIIILTVAGVDMAFQPTITAYNKMVNETSMDNKVAPATNYLRRIVAAESKDALETFLKQPSAGMQIAAKVNERFTPELDIQIKN</sequence>
<proteinExistence type="predicted"/>
<dbReference type="Proteomes" id="UP000255529">
    <property type="component" value="Unassembled WGS sequence"/>
</dbReference>
<dbReference type="InterPro" id="IPR024406">
    <property type="entry name" value="TAC-10"/>
</dbReference>
<gene>
    <name evidence="1" type="ORF">NCTC11544_03871</name>
</gene>
<dbReference type="AlphaFoldDB" id="A0A380A9H3"/>
<name>A0A380A9H3_9GAMM</name>
<dbReference type="RefSeq" id="WP_115184075.1">
    <property type="nucleotide sequence ID" value="NZ_CAMKUF010000003.1"/>
</dbReference>